<evidence type="ECO:0000256" key="1">
    <source>
        <dbReference type="SAM" id="MobiDB-lite"/>
    </source>
</evidence>
<dbReference type="RefSeq" id="XP_013323599.1">
    <property type="nucleotide sequence ID" value="XM_013468145.1"/>
</dbReference>
<protein>
    <submittedName>
        <fullName evidence="2">Uncharacterized protein</fullName>
    </submittedName>
</protein>
<dbReference type="AlphaFoldDB" id="A0A0F4YFF8"/>
<name>A0A0F4YFF8_RASE3</name>
<accession>A0A0F4YFF8</accession>
<dbReference type="OrthoDB" id="4413748at2759"/>
<feature type="compositionally biased region" description="Basic and acidic residues" evidence="1">
    <location>
        <begin position="150"/>
        <end position="165"/>
    </location>
</feature>
<dbReference type="GeneID" id="25321331"/>
<feature type="region of interest" description="Disordered" evidence="1">
    <location>
        <begin position="143"/>
        <end position="165"/>
    </location>
</feature>
<reference evidence="2 3" key="1">
    <citation type="submission" date="2015-04" db="EMBL/GenBank/DDBJ databases">
        <authorList>
            <person name="Heijne W.H."/>
            <person name="Fedorova N.D."/>
            <person name="Nierman W.C."/>
            <person name="Vollebregt A.W."/>
            <person name="Zhao Z."/>
            <person name="Wu L."/>
            <person name="Kumar M."/>
            <person name="Stam H."/>
            <person name="van den Berg M.A."/>
            <person name="Pel H.J."/>
        </authorList>
    </citation>
    <scope>NUCLEOTIDE SEQUENCE [LARGE SCALE GENOMIC DNA]</scope>
    <source>
        <strain evidence="2 3">CBS 393.64</strain>
    </source>
</reference>
<proteinExistence type="predicted"/>
<keyword evidence="3" id="KW-1185">Reference proteome</keyword>
<gene>
    <name evidence="2" type="ORF">T310_9393</name>
</gene>
<organism evidence="2 3">
    <name type="scientific">Rasamsonia emersonii (strain ATCC 16479 / CBS 393.64 / IMI 116815)</name>
    <dbReference type="NCBI Taxonomy" id="1408163"/>
    <lineage>
        <taxon>Eukaryota</taxon>
        <taxon>Fungi</taxon>
        <taxon>Dikarya</taxon>
        <taxon>Ascomycota</taxon>
        <taxon>Pezizomycotina</taxon>
        <taxon>Eurotiomycetes</taxon>
        <taxon>Eurotiomycetidae</taxon>
        <taxon>Eurotiales</taxon>
        <taxon>Trichocomaceae</taxon>
        <taxon>Rasamsonia</taxon>
    </lineage>
</organism>
<evidence type="ECO:0000313" key="2">
    <source>
        <dbReference type="EMBL" id="KKA16987.1"/>
    </source>
</evidence>
<sequence length="309" mass="35459">MQPDLPSPPHMATYTISTARGVSGFFPAPGPETETVEDEPPRYLFPKSSTDLVNLLKAFYERPDFETIRVHVIEEWLFSPEVKAALKPIWEERARARRIYYDRERGQLSSLGGLSRETTLDGTERNFRDGYGTVVFQKRGRYPASYTRGHQKEQRASQGHDPERQRRLHRLLEQYGTSMGRRSHFLDPLTVEEASDDSDPEMYRAIRKEVQTGDWVGEIVANLEVWEKGPSGPRLRGTRIPIIPQLQSSDLADPVVHISDLIPAQHQNRFDNFDQTRTPRLGTADLHNQLLRGIKSLAYKRALTSIRPR</sequence>
<evidence type="ECO:0000313" key="3">
    <source>
        <dbReference type="Proteomes" id="UP000053958"/>
    </source>
</evidence>
<comment type="caution">
    <text evidence="2">The sequence shown here is derived from an EMBL/GenBank/DDBJ whole genome shotgun (WGS) entry which is preliminary data.</text>
</comment>
<dbReference type="EMBL" id="LASV01000722">
    <property type="protein sequence ID" value="KKA16987.1"/>
    <property type="molecule type" value="Genomic_DNA"/>
</dbReference>
<dbReference type="Proteomes" id="UP000053958">
    <property type="component" value="Unassembled WGS sequence"/>
</dbReference>